<dbReference type="GO" id="GO:0006357">
    <property type="term" value="P:regulation of transcription by RNA polymerase II"/>
    <property type="evidence" value="ECO:0000318"/>
    <property type="project" value="GO_Central"/>
</dbReference>
<dbReference type="SUPFAM" id="SSF52047">
    <property type="entry name" value="RNI-like"/>
    <property type="match status" value="1"/>
</dbReference>
<dbReference type="GO" id="GO:0000981">
    <property type="term" value="F:DNA-binding transcription factor activity, RNA polymerase II-specific"/>
    <property type="evidence" value="ECO:0000318"/>
    <property type="project" value="GO_Central"/>
</dbReference>
<dbReference type="VEuPathDB" id="FungiDB:PGTG_17943"/>
<keyword evidence="3" id="KW-0238">DNA-binding</keyword>
<evidence type="ECO:0000313" key="8">
    <source>
        <dbReference type="Proteomes" id="UP000008783"/>
    </source>
</evidence>
<evidence type="ECO:0000256" key="2">
    <source>
        <dbReference type="ARBA" id="ARBA00023015"/>
    </source>
</evidence>
<evidence type="ECO:0000256" key="1">
    <source>
        <dbReference type="ARBA" id="ARBA00004123"/>
    </source>
</evidence>
<dbReference type="InterPro" id="IPR040223">
    <property type="entry name" value="PAR_bZIP"/>
</dbReference>
<dbReference type="GO" id="GO:0000978">
    <property type="term" value="F:RNA polymerase II cis-regulatory region sequence-specific DNA binding"/>
    <property type="evidence" value="ECO:0000318"/>
    <property type="project" value="GO_Central"/>
</dbReference>
<feature type="region of interest" description="Disordered" evidence="6">
    <location>
        <begin position="504"/>
        <end position="545"/>
    </location>
</feature>
<evidence type="ECO:0000256" key="3">
    <source>
        <dbReference type="ARBA" id="ARBA00023125"/>
    </source>
</evidence>
<keyword evidence="2" id="KW-0805">Transcription regulation</keyword>
<keyword evidence="8" id="KW-1185">Reference proteome</keyword>
<dbReference type="GeneID" id="10531865"/>
<feature type="compositionally biased region" description="Acidic residues" evidence="6">
    <location>
        <begin position="514"/>
        <end position="527"/>
    </location>
</feature>
<feature type="region of interest" description="Disordered" evidence="6">
    <location>
        <begin position="446"/>
        <end position="466"/>
    </location>
</feature>
<protein>
    <submittedName>
        <fullName evidence="7">Uncharacterized protein</fullName>
    </submittedName>
</protein>
<evidence type="ECO:0000256" key="5">
    <source>
        <dbReference type="ARBA" id="ARBA00023242"/>
    </source>
</evidence>
<evidence type="ECO:0000256" key="4">
    <source>
        <dbReference type="ARBA" id="ARBA00023163"/>
    </source>
</evidence>
<dbReference type="InParanoid" id="E3L5U1"/>
<dbReference type="PANTHER" id="PTHR11988">
    <property type="entry name" value="THYROTROPH EMBRYONIC FACTOR RELATED"/>
    <property type="match status" value="1"/>
</dbReference>
<dbReference type="RefSeq" id="XP_003336335.2">
    <property type="nucleotide sequence ID" value="XM_003336287.2"/>
</dbReference>
<name>E3L5U1_PUCGT</name>
<dbReference type="PANTHER" id="PTHR11988:SF27">
    <property type="entry name" value="GH27708P"/>
    <property type="match status" value="1"/>
</dbReference>
<dbReference type="OrthoDB" id="10280802at2759"/>
<reference evidence="8" key="2">
    <citation type="journal article" date="2011" name="Proc. Natl. Acad. Sci. U.S.A.">
        <title>Obligate biotrophy features unraveled by the genomic analysis of rust fungi.</title>
        <authorList>
            <person name="Duplessis S."/>
            <person name="Cuomo C.A."/>
            <person name="Lin Y.-C."/>
            <person name="Aerts A."/>
            <person name="Tisserant E."/>
            <person name="Veneault-Fourrey C."/>
            <person name="Joly D.L."/>
            <person name="Hacquard S."/>
            <person name="Amselem J."/>
            <person name="Cantarel B.L."/>
            <person name="Chiu R."/>
            <person name="Coutinho P.M."/>
            <person name="Feau N."/>
            <person name="Field M."/>
            <person name="Frey P."/>
            <person name="Gelhaye E."/>
            <person name="Goldberg J."/>
            <person name="Grabherr M.G."/>
            <person name="Kodira C.D."/>
            <person name="Kohler A."/>
            <person name="Kuees U."/>
            <person name="Lindquist E.A."/>
            <person name="Lucas S.M."/>
            <person name="Mago R."/>
            <person name="Mauceli E."/>
            <person name="Morin E."/>
            <person name="Murat C."/>
            <person name="Pangilinan J.L."/>
            <person name="Park R."/>
            <person name="Pearson M."/>
            <person name="Quesneville H."/>
            <person name="Rouhier N."/>
            <person name="Sakthikumar S."/>
            <person name="Salamov A.A."/>
            <person name="Schmutz J."/>
            <person name="Selles B."/>
            <person name="Shapiro H."/>
            <person name="Tanguay P."/>
            <person name="Tuskan G.A."/>
            <person name="Henrissat B."/>
            <person name="Van de Peer Y."/>
            <person name="Rouze P."/>
            <person name="Ellis J.G."/>
            <person name="Dodds P.N."/>
            <person name="Schein J.E."/>
            <person name="Zhong S."/>
            <person name="Hamelin R.C."/>
            <person name="Grigoriev I.V."/>
            <person name="Szabo L.J."/>
            <person name="Martin F."/>
        </authorList>
    </citation>
    <scope>NUCLEOTIDE SEQUENCE [LARGE SCALE GENOMIC DNA]</scope>
    <source>
        <strain evidence="8">CRL 75-36-700-3 / race SCCL</strain>
    </source>
</reference>
<dbReference type="eggNOG" id="ENOG502SUWC">
    <property type="taxonomic scope" value="Eukaryota"/>
</dbReference>
<keyword evidence="5" id="KW-0539">Nucleus</keyword>
<reference key="1">
    <citation type="submission" date="2007-01" db="EMBL/GenBank/DDBJ databases">
        <title>The Genome Sequence of Puccinia graminis f. sp. tritici Strain CRL 75-36-700-3.</title>
        <authorList>
            <consortium name="The Broad Institute Genome Sequencing Platform"/>
            <person name="Birren B."/>
            <person name="Lander E."/>
            <person name="Galagan J."/>
            <person name="Nusbaum C."/>
            <person name="Devon K."/>
            <person name="Cuomo C."/>
            <person name="Jaffe D."/>
            <person name="Butler J."/>
            <person name="Alvarez P."/>
            <person name="Gnerre S."/>
            <person name="Grabherr M."/>
            <person name="Mauceli E."/>
            <person name="Brockman W."/>
            <person name="Young S."/>
            <person name="LaButti K."/>
            <person name="Sykes S."/>
            <person name="DeCaprio D."/>
            <person name="Crawford M."/>
            <person name="Koehrsen M."/>
            <person name="Engels R."/>
            <person name="Montgomery P."/>
            <person name="Pearson M."/>
            <person name="Howarth C."/>
            <person name="Larson L."/>
            <person name="White J."/>
            <person name="Zeng Q."/>
            <person name="Kodira C."/>
            <person name="Yandava C."/>
            <person name="Alvarado L."/>
            <person name="O'Leary S."/>
            <person name="Szabo L."/>
            <person name="Dean R."/>
            <person name="Schein J."/>
        </authorList>
    </citation>
    <scope>NUCLEOTIDE SEQUENCE</scope>
    <source>
        <strain>CRL 75-36-700-3</strain>
    </source>
</reference>
<dbReference type="Proteomes" id="UP000008783">
    <property type="component" value="Unassembled WGS sequence"/>
</dbReference>
<sequence>MTVKLTDLPAEVVNRIIARCMDHRRLEPESHHGLDHNGLGPIPQRPRPHREDNPPYLYPRTISEMMRSPQLPYQVSWPEGLPSNPLVVLSLVSRTFRQCAQKELFSNVCLSDRCQAYLFIRVLTCPSTAQREPASPSAPLNGQPKHNAPEAPLEIVQPSEINRRVVNKLAQHVRSIQFNPRSMGLGGGSLICDVLHCCPLLENIAISMKIFESCREPILKALERQPLIKEFVTLESYGQVNTTVLQWKADEVVNRLFPKWKSLETIEFNDLSFSRPVATIDSIPEPIPVLNCALRTIILKSPELDERELSWLLKTYSESIRTLKIIHPSKKLDRTGLCRILQECTGPNLESLTLKVDTSWHPIKPSSKMIQKKHLDNPAKNQGLLDIVFRSSSALRNLKSLSLAGNLVGADCLSLLPESLVKLALDDFQMLALAFTQLILSRLTGKDDGESAPEPHHSQPDSHSDQPFQWLPNLQCCSIADWPRKEWKIVSKALEARGVCCHSDYNSDCSSESDQGESEDSSDESQEQENSSNEQEGSSDEEGDS</sequence>
<feature type="compositionally biased region" description="Basic and acidic residues" evidence="6">
    <location>
        <begin position="446"/>
        <end position="464"/>
    </location>
</feature>
<dbReference type="GO" id="GO:0005634">
    <property type="term" value="C:nucleus"/>
    <property type="evidence" value="ECO:0007669"/>
    <property type="project" value="UniProtKB-SubCell"/>
</dbReference>
<dbReference type="HOGENOM" id="CLU_040573_0_0_1"/>
<dbReference type="EMBL" id="DS178354">
    <property type="protein sequence ID" value="EFP91916.2"/>
    <property type="molecule type" value="Genomic_DNA"/>
</dbReference>
<evidence type="ECO:0000256" key="6">
    <source>
        <dbReference type="SAM" id="MobiDB-lite"/>
    </source>
</evidence>
<dbReference type="AlphaFoldDB" id="E3L5U1"/>
<comment type="subcellular location">
    <subcellularLocation>
        <location evidence="1">Nucleus</location>
    </subcellularLocation>
</comment>
<feature type="region of interest" description="Disordered" evidence="6">
    <location>
        <begin position="28"/>
        <end position="52"/>
    </location>
</feature>
<dbReference type="KEGG" id="pgr:PGTG_17943"/>
<gene>
    <name evidence="7" type="ORF">PGTG_17943</name>
</gene>
<accession>E3L5U1</accession>
<organism evidence="7 8">
    <name type="scientific">Puccinia graminis f. sp. tritici (strain CRL 75-36-700-3 / race SCCL)</name>
    <name type="common">Black stem rust fungus</name>
    <dbReference type="NCBI Taxonomy" id="418459"/>
    <lineage>
        <taxon>Eukaryota</taxon>
        <taxon>Fungi</taxon>
        <taxon>Dikarya</taxon>
        <taxon>Basidiomycota</taxon>
        <taxon>Pucciniomycotina</taxon>
        <taxon>Pucciniomycetes</taxon>
        <taxon>Pucciniales</taxon>
        <taxon>Pucciniaceae</taxon>
        <taxon>Puccinia</taxon>
    </lineage>
</organism>
<keyword evidence="4" id="KW-0804">Transcription</keyword>
<proteinExistence type="predicted"/>
<evidence type="ECO:0000313" key="7">
    <source>
        <dbReference type="EMBL" id="EFP91916.2"/>
    </source>
</evidence>